<organism evidence="1 2">
    <name type="scientific">Klebsiella spallanzanii</name>
    <dbReference type="NCBI Taxonomy" id="2587528"/>
    <lineage>
        <taxon>Bacteria</taxon>
        <taxon>Pseudomonadati</taxon>
        <taxon>Pseudomonadota</taxon>
        <taxon>Gammaproteobacteria</taxon>
        <taxon>Enterobacterales</taxon>
        <taxon>Enterobacteriaceae</taxon>
        <taxon>Klebsiella/Raoultella group</taxon>
        <taxon>Klebsiella</taxon>
    </lineage>
</organism>
<proteinExistence type="predicted"/>
<name>A0A564KNG2_9ENTR</name>
<evidence type="ECO:0000313" key="2">
    <source>
        <dbReference type="Proteomes" id="UP000318370"/>
    </source>
</evidence>
<dbReference type="EMBL" id="CABGHF010000012">
    <property type="protein sequence ID" value="VUS70865.1"/>
    <property type="molecule type" value="Genomic_DNA"/>
</dbReference>
<sequence>MWSVPTWSLAVDGLVAAFSMAEGKDKKLSKTYSLGGKRSRSDKLLSRILGSLAGENPQLNRRLRLYLDVIQTGLRELHTQQLYPVVSDKVCNLAFYEVWVVPFLLSMKQHIANESSESEQLCHLISLLLEYQTVSHKQTADSFLNKKVLALLPHGRCVDFKRQIHKNRNRRVFSFNAAAQQEQVETIRRELQPSESAEELIRKLSMLFRSGGILRCVEKWLGGGKWAHRVDDEQQARTAEKITTYAESVLINSHHFLSNFSQEVDLFYQLTGHVEIEPDAQLVDPDDMSPEEINQFWHVLLFKKMESSFLDSSEAFFFEDVHQFCVEYAPPDLQQYLSIEEIETMIRDRDWYLHIGAPREQIMIYHDPVQQMAFLALKKIVVALHAERQLGLYGVALSSTLISIALSNTNRITTNELTPLLNILIENLPTDNNLFIEYPYQTPFNTFETASPGVPRKPGQGVEKDDEALIFALACRLHNLRIFRLYENIERLHFLASPFGRINALLEQLFSSSNSNAVKTLSPQMVESIFRDHDIRRHEGENGNPCWRLSDATPYYLLRNLELNIQLIGLMYKDYVCLDTGINHYHSLSNTDKRRVLKLLDPVAYRKDLKKWWHQKKAKSSGKCFFEVDGEHFAIWTDSTR</sequence>
<accession>A0A564KNG2</accession>
<evidence type="ECO:0000313" key="1">
    <source>
        <dbReference type="EMBL" id="VUS70865.1"/>
    </source>
</evidence>
<dbReference type="RefSeq" id="WP_142462984.1">
    <property type="nucleotide sequence ID" value="NZ_CABGHF010000012.1"/>
</dbReference>
<reference evidence="1 2" key="1">
    <citation type="submission" date="2019-07" db="EMBL/GenBank/DDBJ databases">
        <authorList>
            <person name="Brisse S."/>
            <person name="Rodrigues C."/>
            <person name="Thorpe H."/>
        </authorList>
    </citation>
    <scope>NUCLEOTIDE SEQUENCE [LARGE SCALE GENOMIC DNA]</scope>
    <source>
        <strain evidence="1">SB6408</strain>
    </source>
</reference>
<dbReference type="Proteomes" id="UP000318370">
    <property type="component" value="Unassembled WGS sequence"/>
</dbReference>
<dbReference type="AlphaFoldDB" id="A0A564KNG2"/>
<protein>
    <submittedName>
        <fullName evidence="1">Uncharacterized protein</fullName>
    </submittedName>
</protein>
<gene>
    <name evidence="1" type="ORF">SB6408_01116</name>
</gene>